<evidence type="ECO:0000256" key="4">
    <source>
        <dbReference type="ARBA" id="ARBA00023315"/>
    </source>
</evidence>
<dbReference type="EMBL" id="CP159578">
    <property type="protein sequence ID" value="XCJ81225.1"/>
    <property type="molecule type" value="Genomic_DNA"/>
</dbReference>
<keyword evidence="2 6" id="KW-0963">Cytoplasm</keyword>
<dbReference type="InterPro" id="IPR000544">
    <property type="entry name" value="Octanoyltransferase"/>
</dbReference>
<comment type="function">
    <text evidence="5 6 7">Catalyzes the transfer of endogenously produced octanoic acid from octanoyl-acyl-carrier-protein onto the lipoyl domains of lipoate-dependent enzymes. Lipoyl-ACP can also act as a substrate although octanoyl-ACP is likely to be the physiological substrate.</text>
</comment>
<dbReference type="FunFam" id="3.30.930.10:FF:000020">
    <property type="entry name" value="Octanoyltransferase"/>
    <property type="match status" value="1"/>
</dbReference>
<comment type="catalytic activity">
    <reaction evidence="6 7">
        <text>octanoyl-[ACP] + L-lysyl-[protein] = N(6)-octanoyl-L-lysyl-[protein] + holo-[ACP] + H(+)</text>
        <dbReference type="Rhea" id="RHEA:17665"/>
        <dbReference type="Rhea" id="RHEA-COMP:9636"/>
        <dbReference type="Rhea" id="RHEA-COMP:9685"/>
        <dbReference type="Rhea" id="RHEA-COMP:9752"/>
        <dbReference type="Rhea" id="RHEA-COMP:9928"/>
        <dbReference type="ChEBI" id="CHEBI:15378"/>
        <dbReference type="ChEBI" id="CHEBI:29969"/>
        <dbReference type="ChEBI" id="CHEBI:64479"/>
        <dbReference type="ChEBI" id="CHEBI:78463"/>
        <dbReference type="ChEBI" id="CHEBI:78809"/>
        <dbReference type="EC" id="2.3.1.181"/>
    </reaction>
</comment>
<dbReference type="HAMAP" id="MF_00013">
    <property type="entry name" value="LipB"/>
    <property type="match status" value="1"/>
</dbReference>
<feature type="active site" description="Acyl-thioester intermediate" evidence="6 8">
    <location>
        <position position="167"/>
    </location>
</feature>
<evidence type="ECO:0000256" key="1">
    <source>
        <dbReference type="ARBA" id="ARBA00004821"/>
    </source>
</evidence>
<dbReference type="PROSITE" id="PS51733">
    <property type="entry name" value="BPL_LPL_CATALYTIC"/>
    <property type="match status" value="1"/>
</dbReference>
<dbReference type="EC" id="2.3.1.181" evidence="6 7"/>
<evidence type="ECO:0000256" key="8">
    <source>
        <dbReference type="PIRSR" id="PIRSR016262-1"/>
    </source>
</evidence>
<dbReference type="GO" id="GO:0033819">
    <property type="term" value="F:lipoyl(octanoyl) transferase activity"/>
    <property type="evidence" value="ECO:0007669"/>
    <property type="project" value="UniProtKB-EC"/>
</dbReference>
<dbReference type="RefSeq" id="WP_353981989.1">
    <property type="nucleotide sequence ID" value="NZ_CP159578.1"/>
</dbReference>
<reference evidence="12" key="1">
    <citation type="submission" date="2024-06" db="EMBL/GenBank/DDBJ databases">
        <title>Complete genome of Salinicola endophyticus HNIBRBA4755.</title>
        <authorList>
            <person name="Shin S.Y."/>
            <person name="Kang H."/>
            <person name="Song J."/>
        </authorList>
    </citation>
    <scope>NUCLEOTIDE SEQUENCE</scope>
    <source>
        <strain evidence="12">HNIBRBA4755</strain>
    </source>
</reference>
<comment type="subcellular location">
    <subcellularLocation>
        <location evidence="6">Cytoplasm</location>
    </subcellularLocation>
</comment>
<keyword evidence="3 6" id="KW-0808">Transferase</keyword>
<feature type="binding site" evidence="6 9">
    <location>
        <begin position="69"/>
        <end position="76"/>
    </location>
    <ligand>
        <name>substrate</name>
    </ligand>
</feature>
<dbReference type="GO" id="GO:0005737">
    <property type="term" value="C:cytoplasm"/>
    <property type="evidence" value="ECO:0007669"/>
    <property type="project" value="UniProtKB-SubCell"/>
</dbReference>
<dbReference type="SUPFAM" id="SSF55681">
    <property type="entry name" value="Class II aaRS and biotin synthetases"/>
    <property type="match status" value="1"/>
</dbReference>
<comment type="pathway">
    <text evidence="1 6 7">Protein modification; protein lipoylation via endogenous pathway; protein N(6)-(lipoyl)lysine from octanoyl-[acyl-carrier-protein]: step 1/2.</text>
</comment>
<dbReference type="InterPro" id="IPR045864">
    <property type="entry name" value="aa-tRNA-synth_II/BPL/LPL"/>
</dbReference>
<dbReference type="PANTHER" id="PTHR10993">
    <property type="entry name" value="OCTANOYLTRANSFERASE"/>
    <property type="match status" value="1"/>
</dbReference>
<comment type="similarity">
    <text evidence="6 7">Belongs to the LipB family.</text>
</comment>
<dbReference type="GO" id="GO:0009249">
    <property type="term" value="P:protein lipoylation"/>
    <property type="evidence" value="ECO:0007669"/>
    <property type="project" value="InterPro"/>
</dbReference>
<evidence type="ECO:0000256" key="2">
    <source>
        <dbReference type="ARBA" id="ARBA00022490"/>
    </source>
</evidence>
<evidence type="ECO:0000256" key="9">
    <source>
        <dbReference type="PIRSR" id="PIRSR016262-2"/>
    </source>
</evidence>
<comment type="miscellaneous">
    <text evidence="6">In the reaction, the free carboxyl group of octanoic acid is attached via an amide linkage to the epsilon-amino group of a specific lysine residue of lipoyl domains of lipoate-dependent enzymes.</text>
</comment>
<evidence type="ECO:0000259" key="11">
    <source>
        <dbReference type="PROSITE" id="PS51733"/>
    </source>
</evidence>
<dbReference type="AlphaFoldDB" id="A0AB74UGZ1"/>
<accession>A0AB74UGZ1</accession>
<feature type="binding site" evidence="6 9">
    <location>
        <begin position="136"/>
        <end position="138"/>
    </location>
    <ligand>
        <name>substrate</name>
    </ligand>
</feature>
<dbReference type="PROSITE" id="PS01313">
    <property type="entry name" value="LIPB"/>
    <property type="match status" value="1"/>
</dbReference>
<evidence type="ECO:0000256" key="3">
    <source>
        <dbReference type="ARBA" id="ARBA00022679"/>
    </source>
</evidence>
<proteinExistence type="inferred from homology"/>
<evidence type="ECO:0000256" key="7">
    <source>
        <dbReference type="PIRNR" id="PIRNR016262"/>
    </source>
</evidence>
<dbReference type="Pfam" id="PF21948">
    <property type="entry name" value="LplA-B_cat"/>
    <property type="match status" value="1"/>
</dbReference>
<dbReference type="NCBIfam" id="TIGR00214">
    <property type="entry name" value="lipB"/>
    <property type="match status" value="1"/>
</dbReference>
<name>A0AB74UGZ1_9GAMM</name>
<dbReference type="PANTHER" id="PTHR10993:SF7">
    <property type="entry name" value="LIPOYLTRANSFERASE 2, MITOCHONDRIAL-RELATED"/>
    <property type="match status" value="1"/>
</dbReference>
<feature type="domain" description="BPL/LPL catalytic" evidence="11">
    <location>
        <begin position="30"/>
        <end position="206"/>
    </location>
</feature>
<dbReference type="Gene3D" id="3.30.930.10">
    <property type="entry name" value="Bira Bifunctional Protein, Domain 2"/>
    <property type="match status" value="1"/>
</dbReference>
<evidence type="ECO:0000256" key="5">
    <source>
        <dbReference type="ARBA" id="ARBA00024732"/>
    </source>
</evidence>
<organism evidence="12">
    <name type="scientific">Salinicola endophyticus</name>
    <dbReference type="NCBI Taxonomy" id="1949083"/>
    <lineage>
        <taxon>Bacteria</taxon>
        <taxon>Pseudomonadati</taxon>
        <taxon>Pseudomonadota</taxon>
        <taxon>Gammaproteobacteria</taxon>
        <taxon>Oceanospirillales</taxon>
        <taxon>Halomonadaceae</taxon>
        <taxon>Salinicola</taxon>
    </lineage>
</organism>
<evidence type="ECO:0000313" key="12">
    <source>
        <dbReference type="EMBL" id="XCJ81225.1"/>
    </source>
</evidence>
<feature type="site" description="Lowers pKa of active site Cys" evidence="6 10">
    <location>
        <position position="133"/>
    </location>
</feature>
<keyword evidence="4 6" id="KW-0012">Acyltransferase</keyword>
<gene>
    <name evidence="6 12" type="primary">lipB</name>
    <name evidence="12" type="ORF">ABV408_08610</name>
</gene>
<dbReference type="CDD" id="cd16444">
    <property type="entry name" value="LipB"/>
    <property type="match status" value="1"/>
</dbReference>
<dbReference type="NCBIfam" id="NF010922">
    <property type="entry name" value="PRK14342.1"/>
    <property type="match status" value="1"/>
</dbReference>
<protein>
    <recommendedName>
        <fullName evidence="6 7">Octanoyltransferase</fullName>
        <ecNumber evidence="6 7">2.3.1.181</ecNumber>
    </recommendedName>
    <alternativeName>
        <fullName evidence="6">Lipoate-protein ligase B</fullName>
    </alternativeName>
    <alternativeName>
        <fullName evidence="6">Lipoyl/octanoyl transferase</fullName>
    </alternativeName>
    <alternativeName>
        <fullName evidence="6">Octanoyl-[acyl-carrier-protein]-protein N-octanoyltransferase</fullName>
    </alternativeName>
</protein>
<evidence type="ECO:0000256" key="6">
    <source>
        <dbReference type="HAMAP-Rule" id="MF_00013"/>
    </source>
</evidence>
<evidence type="ECO:0000256" key="10">
    <source>
        <dbReference type="PIRSR" id="PIRSR016262-3"/>
    </source>
</evidence>
<dbReference type="InterPro" id="IPR004143">
    <property type="entry name" value="BPL_LPL_catalytic"/>
</dbReference>
<dbReference type="PIRSF" id="PIRSF016262">
    <property type="entry name" value="LPLase"/>
    <property type="match status" value="1"/>
</dbReference>
<dbReference type="InterPro" id="IPR020605">
    <property type="entry name" value="Octanoyltransferase_CS"/>
</dbReference>
<sequence length="222" mass="23861">MAELELYRLGRAPYRPVWEAMSRFTDTRDGASADQLWLVQHDPVFTQGRAGKPEHLLLPGDIPVVASDRGGQVTYHGPGQIVLYPLLDVRRLGVGVRELVSLLEQAVIDLLAVHGIDAQARADAPGVYVGARKIASLGLRIRRGCSFHGVALNVDMDLAPFSRINPCGYAGLEMTQLRDLGVVAPDLDAEATRLAGCFAARLGATLVERADQPATLTANAMA</sequence>
<feature type="binding site" evidence="6 9">
    <location>
        <begin position="149"/>
        <end position="151"/>
    </location>
    <ligand>
        <name>substrate</name>
    </ligand>
</feature>